<comment type="caution">
    <text evidence="7">The sequence shown here is derived from an EMBL/GenBank/DDBJ whole genome shotgun (WGS) entry which is preliminary data.</text>
</comment>
<feature type="domain" description="N-acetyltransferase" evidence="6">
    <location>
        <begin position="158"/>
        <end position="311"/>
    </location>
</feature>
<dbReference type="Gene3D" id="1.10.10.10">
    <property type="entry name" value="Winged helix-like DNA-binding domain superfamily/Winged helix DNA-binding domain"/>
    <property type="match status" value="1"/>
</dbReference>
<dbReference type="InterPro" id="IPR050769">
    <property type="entry name" value="NAT_camello-type"/>
</dbReference>
<keyword evidence="4" id="KW-0804">Transcription</keyword>
<dbReference type="Pfam" id="PF01047">
    <property type="entry name" value="MarR"/>
    <property type="match status" value="1"/>
</dbReference>
<dbReference type="PANTHER" id="PTHR13947:SF37">
    <property type="entry name" value="LD18367P"/>
    <property type="match status" value="1"/>
</dbReference>
<dbReference type="InterPro" id="IPR000835">
    <property type="entry name" value="HTH_MarR-typ"/>
</dbReference>
<dbReference type="EMBL" id="BAAAPC010000002">
    <property type="protein sequence ID" value="GAA1984180.1"/>
    <property type="molecule type" value="Genomic_DNA"/>
</dbReference>
<name>A0ABN2SC70_9ACTN</name>
<dbReference type="SUPFAM" id="SSF55729">
    <property type="entry name" value="Acyl-CoA N-acyltransferases (Nat)"/>
    <property type="match status" value="1"/>
</dbReference>
<dbReference type="InterPro" id="IPR016181">
    <property type="entry name" value="Acyl_CoA_acyltransferase"/>
</dbReference>
<dbReference type="InterPro" id="IPR000182">
    <property type="entry name" value="GNAT_dom"/>
</dbReference>
<keyword evidence="3" id="KW-0238">DNA-binding</keyword>
<evidence type="ECO:0000256" key="3">
    <source>
        <dbReference type="ARBA" id="ARBA00023125"/>
    </source>
</evidence>
<protein>
    <submittedName>
        <fullName evidence="7">Helix-turn-helix domain-containing GNAT family N-acetyltransferase</fullName>
    </submittedName>
</protein>
<reference evidence="7 8" key="1">
    <citation type="journal article" date="2019" name="Int. J. Syst. Evol. Microbiol.">
        <title>The Global Catalogue of Microorganisms (GCM) 10K type strain sequencing project: providing services to taxonomists for standard genome sequencing and annotation.</title>
        <authorList>
            <consortium name="The Broad Institute Genomics Platform"/>
            <consortium name="The Broad Institute Genome Sequencing Center for Infectious Disease"/>
            <person name="Wu L."/>
            <person name="Ma J."/>
        </authorList>
    </citation>
    <scope>NUCLEOTIDE SEQUENCE [LARGE SCALE GENOMIC DNA]</scope>
    <source>
        <strain evidence="7 8">JCM 15313</strain>
    </source>
</reference>
<dbReference type="PROSITE" id="PS51186">
    <property type="entry name" value="GNAT"/>
    <property type="match status" value="1"/>
</dbReference>
<dbReference type="CDD" id="cd04301">
    <property type="entry name" value="NAT_SF"/>
    <property type="match status" value="1"/>
</dbReference>
<evidence type="ECO:0000259" key="6">
    <source>
        <dbReference type="PROSITE" id="PS51186"/>
    </source>
</evidence>
<dbReference type="Pfam" id="PF00583">
    <property type="entry name" value="Acetyltransf_1"/>
    <property type="match status" value="1"/>
</dbReference>
<evidence type="ECO:0000256" key="2">
    <source>
        <dbReference type="ARBA" id="ARBA00023015"/>
    </source>
</evidence>
<evidence type="ECO:0000256" key="4">
    <source>
        <dbReference type="ARBA" id="ARBA00023163"/>
    </source>
</evidence>
<keyword evidence="1" id="KW-0808">Transferase</keyword>
<evidence type="ECO:0000259" key="5">
    <source>
        <dbReference type="PROSITE" id="PS50995"/>
    </source>
</evidence>
<evidence type="ECO:0000256" key="1">
    <source>
        <dbReference type="ARBA" id="ARBA00022679"/>
    </source>
</evidence>
<proteinExistence type="predicted"/>
<dbReference type="PROSITE" id="PS50995">
    <property type="entry name" value="HTH_MARR_2"/>
    <property type="match status" value="1"/>
</dbReference>
<dbReference type="Proteomes" id="UP001501585">
    <property type="component" value="Unassembled WGS sequence"/>
</dbReference>
<feature type="domain" description="HTH marR-type" evidence="5">
    <location>
        <begin position="1"/>
        <end position="145"/>
    </location>
</feature>
<keyword evidence="2" id="KW-0805">Transcription regulation</keyword>
<keyword evidence="8" id="KW-1185">Reference proteome</keyword>
<sequence length="315" mass="35445">MDTQRSTDIPLDDITQIRGFNRLVTRRLGLLRPGLLDSPWSLTEARILYELRNRDRTEAVDLRRSLDMDAGQLSRVLTRMENNGLITRSPSPEDGRRQVIELSGKGADAAAMLDDRSNEQIRELVGHLTPADRRRLLSAMATVRHLFGEPAADRPSTVVMRPLRPGDLGWVIERNGALYAEEHGWDQTYEALVAKVAAEYGQEHDPRRENAWVAEINGERVGAIFCVREDDTTARLRLLFVEPSARGHGVGGHLIDTCVSFARSAGYKRMVLWTVSVLAPARRIYQRAGFRLVKSEPGRMFGHDLVGQTWDLDLA</sequence>
<dbReference type="InterPro" id="IPR036388">
    <property type="entry name" value="WH-like_DNA-bd_sf"/>
</dbReference>
<dbReference type="Gene3D" id="3.40.630.30">
    <property type="match status" value="1"/>
</dbReference>
<dbReference type="InterPro" id="IPR023187">
    <property type="entry name" value="Tscrpt_reg_MarR-type_CS"/>
</dbReference>
<dbReference type="PANTHER" id="PTHR13947">
    <property type="entry name" value="GNAT FAMILY N-ACETYLTRANSFERASE"/>
    <property type="match status" value="1"/>
</dbReference>
<dbReference type="SUPFAM" id="SSF46785">
    <property type="entry name" value="Winged helix' DNA-binding domain"/>
    <property type="match status" value="1"/>
</dbReference>
<dbReference type="SMART" id="SM00347">
    <property type="entry name" value="HTH_MARR"/>
    <property type="match status" value="1"/>
</dbReference>
<accession>A0ABN2SC70</accession>
<evidence type="ECO:0000313" key="7">
    <source>
        <dbReference type="EMBL" id="GAA1984180.1"/>
    </source>
</evidence>
<evidence type="ECO:0000313" key="8">
    <source>
        <dbReference type="Proteomes" id="UP001501585"/>
    </source>
</evidence>
<dbReference type="InterPro" id="IPR036390">
    <property type="entry name" value="WH_DNA-bd_sf"/>
</dbReference>
<gene>
    <name evidence="7" type="ORF">GCM10009799_07010</name>
</gene>
<dbReference type="RefSeq" id="WP_344160109.1">
    <property type="nucleotide sequence ID" value="NZ_BAAAPC010000002.1"/>
</dbReference>
<organism evidence="7 8">
    <name type="scientific">Nocardiopsis rhodophaea</name>
    <dbReference type="NCBI Taxonomy" id="280238"/>
    <lineage>
        <taxon>Bacteria</taxon>
        <taxon>Bacillati</taxon>
        <taxon>Actinomycetota</taxon>
        <taxon>Actinomycetes</taxon>
        <taxon>Streptosporangiales</taxon>
        <taxon>Nocardiopsidaceae</taxon>
        <taxon>Nocardiopsis</taxon>
    </lineage>
</organism>
<dbReference type="PROSITE" id="PS01117">
    <property type="entry name" value="HTH_MARR_1"/>
    <property type="match status" value="1"/>
</dbReference>